<sequence>MFGFIKNFFRDRPENIDTREPNPIQEVDFTKKRNHYGISYDPHLIDNLKGDHNHLVALYGRIWSEGFEANDRQKLADLVTQFKRDFQAHLLKENVKFYVYLEQKLSDDSSSMDLVKDFRNEMNDIAQAVIRFCKTYSKPIITAEQKESFKKDFETVGKVLTHRVSLEENELYTLYQPN</sequence>
<evidence type="ECO:0000313" key="1">
    <source>
        <dbReference type="EMBL" id="AUD77792.1"/>
    </source>
</evidence>
<dbReference type="EMBL" id="CP025120">
    <property type="protein sequence ID" value="AUD77792.1"/>
    <property type="molecule type" value="Genomic_DNA"/>
</dbReference>
<gene>
    <name evidence="1" type="ORF">CW740_00490</name>
</gene>
<evidence type="ECO:0000313" key="2">
    <source>
        <dbReference type="Proteomes" id="UP000232693"/>
    </source>
</evidence>
<name>A0A2K9AJI6_9GAMM</name>
<dbReference type="InterPro" id="IPR038309">
    <property type="entry name" value="Rsd/AlgQ_sf"/>
</dbReference>
<dbReference type="KEGG" id="kpd:CW740_00490"/>
<reference evidence="1 2" key="1">
    <citation type="submission" date="2017-12" db="EMBL/GenBank/DDBJ databases">
        <title>Kangiella profundi FT102 completed genome.</title>
        <authorList>
            <person name="Xu J."/>
            <person name="Wang J."/>
            <person name="Lu Y."/>
        </authorList>
    </citation>
    <scope>NUCLEOTIDE SEQUENCE [LARGE SCALE GENOMIC DNA]</scope>
    <source>
        <strain evidence="1 2">FT102</strain>
    </source>
</reference>
<dbReference type="AlphaFoldDB" id="A0A2K9AJI6"/>
<dbReference type="Pfam" id="PF01814">
    <property type="entry name" value="Hemerythrin"/>
    <property type="match status" value="1"/>
</dbReference>
<dbReference type="RefSeq" id="WP_106645715.1">
    <property type="nucleotide sequence ID" value="NZ_BMGO01000001.1"/>
</dbReference>
<accession>A0A2K9AJI6</accession>
<keyword evidence="2" id="KW-1185">Reference proteome</keyword>
<protein>
    <submittedName>
        <fullName evidence="1">Uncharacterized protein</fullName>
    </submittedName>
</protein>
<dbReference type="Proteomes" id="UP000232693">
    <property type="component" value="Chromosome"/>
</dbReference>
<dbReference type="Gene3D" id="1.20.120.1370">
    <property type="entry name" value="Regulator of RNA polymerase sigma(70) subunit, domain 4"/>
    <property type="match status" value="1"/>
</dbReference>
<organism evidence="1 2">
    <name type="scientific">Kangiella profundi</name>
    <dbReference type="NCBI Taxonomy" id="1561924"/>
    <lineage>
        <taxon>Bacteria</taxon>
        <taxon>Pseudomonadati</taxon>
        <taxon>Pseudomonadota</taxon>
        <taxon>Gammaproteobacteria</taxon>
        <taxon>Kangiellales</taxon>
        <taxon>Kangiellaceae</taxon>
        <taxon>Kangiella</taxon>
    </lineage>
</organism>
<dbReference type="OrthoDB" id="8526133at2"/>
<dbReference type="InterPro" id="IPR012312">
    <property type="entry name" value="Hemerythrin-like"/>
</dbReference>
<proteinExistence type="predicted"/>